<feature type="compositionally biased region" description="Basic and acidic residues" evidence="1">
    <location>
        <begin position="80"/>
        <end position="89"/>
    </location>
</feature>
<dbReference type="HOGENOM" id="CLU_2199844_0_0_1"/>
<reference evidence="2 4" key="1">
    <citation type="submission" date="2008-03" db="EMBL/GenBank/DDBJ databases">
        <title>Annotation of Ixodes scapularis.</title>
        <authorList>
            <consortium name="Ixodes scapularis Genome Project Consortium"/>
            <person name="Caler E."/>
            <person name="Hannick L.I."/>
            <person name="Bidwell S."/>
            <person name="Joardar V."/>
            <person name="Thiagarajan M."/>
            <person name="Amedeo P."/>
            <person name="Galinsky K.J."/>
            <person name="Schobel S."/>
            <person name="Inman J."/>
            <person name="Hostetler J."/>
            <person name="Miller J."/>
            <person name="Hammond M."/>
            <person name="Megy K."/>
            <person name="Lawson D."/>
            <person name="Kodira C."/>
            <person name="Sutton G."/>
            <person name="Meyer J."/>
            <person name="Hill C.A."/>
            <person name="Birren B."/>
            <person name="Nene V."/>
            <person name="Collins F."/>
            <person name="Alarcon-Chaidez F."/>
            <person name="Wikel S."/>
            <person name="Strausberg R."/>
        </authorList>
    </citation>
    <scope>NUCLEOTIDE SEQUENCE [LARGE SCALE GENOMIC DNA]</scope>
    <source>
        <strain evidence="4">Wikel</strain>
        <strain evidence="2">Wikel colony</strain>
    </source>
</reference>
<name>B7Q4P2_IXOSC</name>
<sequence length="108" mass="12144">MKGAVSELWERFVSRTRGFGKQPSPDVGLVDPSRCPLHLARWWKYRYQEEVDLPPTSSRLKDVDGLGTSVDHYSSSAVESPRKVSEKDAAFVSRSSTAPTVHHCHDDM</sequence>
<dbReference type="EMBL" id="ABJB010700200">
    <property type="status" value="NOT_ANNOTATED_CDS"/>
    <property type="molecule type" value="Genomic_DNA"/>
</dbReference>
<keyword evidence="4" id="KW-1185">Reference proteome</keyword>
<gene>
    <name evidence="2" type="ORF">IscW_ISCW010681</name>
</gene>
<dbReference type="EnsemblMetazoa" id="ISCW010681-RA">
    <property type="protein sequence ID" value="ISCW010681-PA"/>
    <property type="gene ID" value="ISCW010681"/>
</dbReference>
<protein>
    <submittedName>
        <fullName evidence="2 3">Uncharacterized protein</fullName>
    </submittedName>
</protein>
<dbReference type="InParanoid" id="B7Q4P2"/>
<dbReference type="AlphaFoldDB" id="B7Q4P2"/>
<dbReference type="VEuPathDB" id="VectorBase:ISCI010681"/>
<dbReference type="PaxDb" id="6945-B7Q4P2"/>
<dbReference type="Proteomes" id="UP000001555">
    <property type="component" value="Unassembled WGS sequence"/>
</dbReference>
<evidence type="ECO:0007829" key="5">
    <source>
        <dbReference type="PeptideAtlas" id="B7Q4P2"/>
    </source>
</evidence>
<keyword evidence="5" id="KW-1267">Proteomics identification</keyword>
<organism>
    <name type="scientific">Ixodes scapularis</name>
    <name type="common">Black-legged tick</name>
    <name type="synonym">Deer tick</name>
    <dbReference type="NCBI Taxonomy" id="6945"/>
    <lineage>
        <taxon>Eukaryota</taxon>
        <taxon>Metazoa</taxon>
        <taxon>Ecdysozoa</taxon>
        <taxon>Arthropoda</taxon>
        <taxon>Chelicerata</taxon>
        <taxon>Arachnida</taxon>
        <taxon>Acari</taxon>
        <taxon>Parasitiformes</taxon>
        <taxon>Ixodida</taxon>
        <taxon>Ixodoidea</taxon>
        <taxon>Ixodidae</taxon>
        <taxon>Ixodinae</taxon>
        <taxon>Ixodes</taxon>
    </lineage>
</organism>
<evidence type="ECO:0000256" key="1">
    <source>
        <dbReference type="SAM" id="MobiDB-lite"/>
    </source>
</evidence>
<evidence type="ECO:0000313" key="4">
    <source>
        <dbReference type="Proteomes" id="UP000001555"/>
    </source>
</evidence>
<proteinExistence type="evidence at protein level"/>
<dbReference type="EMBL" id="ABJB010274532">
    <property type="status" value="NOT_ANNOTATED_CDS"/>
    <property type="molecule type" value="Genomic_DNA"/>
</dbReference>
<reference evidence="3" key="2">
    <citation type="submission" date="2020-05" db="UniProtKB">
        <authorList>
            <consortium name="EnsemblMetazoa"/>
        </authorList>
    </citation>
    <scope>IDENTIFICATION</scope>
    <source>
        <strain evidence="3">wikel</strain>
    </source>
</reference>
<evidence type="ECO:0000313" key="3">
    <source>
        <dbReference type="EnsemblMetazoa" id="ISCW010681-PA"/>
    </source>
</evidence>
<feature type="region of interest" description="Disordered" evidence="1">
    <location>
        <begin position="72"/>
        <end position="108"/>
    </location>
</feature>
<dbReference type="VEuPathDB" id="VectorBase:ISCW010681"/>
<accession>B7Q4P2</accession>
<dbReference type="VEuPathDB" id="VectorBase:ISCP_038250"/>
<dbReference type="EMBL" id="DS857146">
    <property type="protein sequence ID" value="EEC13814.1"/>
    <property type="molecule type" value="Genomic_DNA"/>
</dbReference>
<dbReference type="OrthoDB" id="78824at2759"/>
<evidence type="ECO:0000313" key="2">
    <source>
        <dbReference type="EMBL" id="EEC13814.1"/>
    </source>
</evidence>